<dbReference type="PANTHER" id="PTHR43673:SF10">
    <property type="entry name" value="NADH DEHYDROGENASE_NAD(P)H NITROREDUCTASE XCC3605-RELATED"/>
    <property type="match status" value="1"/>
</dbReference>
<dbReference type="Proteomes" id="UP000534590">
    <property type="component" value="Unassembled WGS sequence"/>
</dbReference>
<evidence type="ECO:0000313" key="4">
    <source>
        <dbReference type="EMBL" id="MBB4491925.1"/>
    </source>
</evidence>
<dbReference type="Gene3D" id="3.40.109.10">
    <property type="entry name" value="NADH Oxidase"/>
    <property type="match status" value="1"/>
</dbReference>
<dbReference type="EMBL" id="JACIHP010000003">
    <property type="protein sequence ID" value="MBB4491925.1"/>
    <property type="molecule type" value="Genomic_DNA"/>
</dbReference>
<comment type="similarity">
    <text evidence="1">Belongs to the nitroreductase family.</text>
</comment>
<feature type="domain" description="Nitroreductase" evidence="3">
    <location>
        <begin position="241"/>
        <end position="309"/>
    </location>
</feature>
<evidence type="ECO:0000256" key="2">
    <source>
        <dbReference type="ARBA" id="ARBA00023002"/>
    </source>
</evidence>
<evidence type="ECO:0000259" key="3">
    <source>
        <dbReference type="Pfam" id="PF00881"/>
    </source>
</evidence>
<dbReference type="RefSeq" id="WP_087746597.1">
    <property type="nucleotide sequence ID" value="NZ_JACIGN010000004.1"/>
</dbReference>
<dbReference type="InterPro" id="IPR000415">
    <property type="entry name" value="Nitroreductase-like"/>
</dbReference>
<accession>A0ABR6JAM5</accession>
<keyword evidence="5" id="KW-1185">Reference proteome</keyword>
<gene>
    <name evidence="4" type="ORF">GGE40_003767</name>
</gene>
<dbReference type="InterPro" id="IPR029479">
    <property type="entry name" value="Nitroreductase"/>
</dbReference>
<organism evidence="4 5">
    <name type="scientific">Agrobacterium radiobacter</name>
    <dbReference type="NCBI Taxonomy" id="362"/>
    <lineage>
        <taxon>Bacteria</taxon>
        <taxon>Pseudomonadati</taxon>
        <taxon>Pseudomonadota</taxon>
        <taxon>Alphaproteobacteria</taxon>
        <taxon>Hyphomicrobiales</taxon>
        <taxon>Rhizobiaceae</taxon>
        <taxon>Rhizobium/Agrobacterium group</taxon>
        <taxon>Agrobacterium</taxon>
        <taxon>Agrobacterium tumefaciens complex</taxon>
    </lineage>
</organism>
<comment type="caution">
    <text evidence="4">The sequence shown here is derived from an EMBL/GenBank/DDBJ whole genome shotgun (WGS) entry which is preliminary data.</text>
</comment>
<protein>
    <submittedName>
        <fullName evidence="4">Nitroreductase</fullName>
    </submittedName>
</protein>
<feature type="domain" description="Nitroreductase" evidence="3">
    <location>
        <begin position="165"/>
        <end position="211"/>
    </location>
</feature>
<keyword evidence="2" id="KW-0560">Oxidoreductase</keyword>
<sequence length="337" mass="37110">MPVTRIAPGSVGTLSRLQSFVTLVRNFVYDFRRYRASSFIDGPRERQNLEAHIRLLSHMLEYGLSLSDPRAGFGIDKVRLLAEEVSRYIESYGPDAATDNGLGVLAAYVAYNTANGADVLEAQMLFDDLLALNITSSPCAAGSEVVSAHTIRAAAAWDFMAFMHARHSIRQYDRLRPVEPDKIGRAVAAAMQSPSSCNRQTTKVLAFMERDSVQRVLSHHQGNRGFGDQLGGVFVVTVDLRNWNTIGERNQGWVDGGMFAMTLALGLHAEGLGACMLNWSATMEEDRGMRRLLGLGETHVIITLIGFGHMVESFSVPVSRRRPIEQVLLCEPPLSNA</sequence>
<evidence type="ECO:0000256" key="1">
    <source>
        <dbReference type="ARBA" id="ARBA00007118"/>
    </source>
</evidence>
<dbReference type="CDD" id="cd02062">
    <property type="entry name" value="Nitro_FMN_reductase"/>
    <property type="match status" value="1"/>
</dbReference>
<dbReference type="PANTHER" id="PTHR43673">
    <property type="entry name" value="NAD(P)H NITROREDUCTASE YDGI-RELATED"/>
    <property type="match status" value="1"/>
</dbReference>
<name>A0ABR6JAM5_AGRRD</name>
<evidence type="ECO:0000313" key="5">
    <source>
        <dbReference type="Proteomes" id="UP000534590"/>
    </source>
</evidence>
<reference evidence="4 5" key="1">
    <citation type="submission" date="2020-08" db="EMBL/GenBank/DDBJ databases">
        <title>Genomic Encyclopedia of Type Strains, Phase IV (KMG-V): Genome sequencing to study the core and pangenomes of soil and plant-associated prokaryotes.</title>
        <authorList>
            <person name="Whitman W."/>
        </authorList>
    </citation>
    <scope>NUCLEOTIDE SEQUENCE [LARGE SCALE GENOMIC DNA]</scope>
    <source>
        <strain evidence="4 5">SEMIA 461</strain>
    </source>
</reference>
<proteinExistence type="inferred from homology"/>
<dbReference type="SUPFAM" id="SSF55469">
    <property type="entry name" value="FMN-dependent nitroreductase-like"/>
    <property type="match status" value="1"/>
</dbReference>
<dbReference type="Pfam" id="PF00881">
    <property type="entry name" value="Nitroreductase"/>
    <property type="match status" value="2"/>
</dbReference>